<protein>
    <submittedName>
        <fullName evidence="2">Uncharacterized protein</fullName>
    </submittedName>
</protein>
<keyword evidence="1" id="KW-0812">Transmembrane</keyword>
<evidence type="ECO:0000313" key="3">
    <source>
        <dbReference type="Proteomes" id="UP000238493"/>
    </source>
</evidence>
<reference evidence="2 3" key="1">
    <citation type="submission" date="2018-02" db="EMBL/GenBank/DDBJ databases">
        <title>Draft genome sequence of Ochrobactrum oryzae found in Brazil.</title>
        <authorList>
            <person name="Cerdeira L."/>
            <person name="Andrade F."/>
            <person name="Zacariotto T."/>
            <person name="Barbosa B."/>
            <person name="Santos S."/>
            <person name="Cassetari V."/>
            <person name="Lincopan N."/>
        </authorList>
    </citation>
    <scope>NUCLEOTIDE SEQUENCE [LARGE SCALE GENOMIC DNA]</scope>
    <source>
        <strain evidence="2 3">OA447</strain>
    </source>
</reference>
<feature type="transmembrane region" description="Helical" evidence="1">
    <location>
        <begin position="20"/>
        <end position="39"/>
    </location>
</feature>
<keyword evidence="1" id="KW-1133">Transmembrane helix</keyword>
<name>A0A2S7J4X9_9HYPH</name>
<dbReference type="EMBL" id="PTRC01000005">
    <property type="protein sequence ID" value="PQA75283.1"/>
    <property type="molecule type" value="Genomic_DNA"/>
</dbReference>
<evidence type="ECO:0000313" key="2">
    <source>
        <dbReference type="EMBL" id="PQA75283.1"/>
    </source>
</evidence>
<dbReference type="AlphaFoldDB" id="A0A2S7J4X9"/>
<keyword evidence="3" id="KW-1185">Reference proteome</keyword>
<organism evidence="2 3">
    <name type="scientific">Brucella oryzae</name>
    <dbReference type="NCBI Taxonomy" id="335286"/>
    <lineage>
        <taxon>Bacteria</taxon>
        <taxon>Pseudomonadati</taxon>
        <taxon>Pseudomonadota</taxon>
        <taxon>Alphaproteobacteria</taxon>
        <taxon>Hyphomicrobiales</taxon>
        <taxon>Brucellaceae</taxon>
        <taxon>Brucella/Ochrobactrum group</taxon>
        <taxon>Brucella</taxon>
    </lineage>
</organism>
<proteinExistence type="predicted"/>
<dbReference type="Proteomes" id="UP000238493">
    <property type="component" value="Unassembled WGS sequence"/>
</dbReference>
<comment type="caution">
    <text evidence="2">The sequence shown here is derived from an EMBL/GenBank/DDBJ whole genome shotgun (WGS) entry which is preliminary data.</text>
</comment>
<sequence>MLAAGQSTYPLAGIVDARLPISLHLFTVFFGWLFSRWLIRRQKRERDCRKTQETRRMLIFALALVARIA</sequence>
<gene>
    <name evidence="2" type="ORF">C3731_01510</name>
</gene>
<evidence type="ECO:0000256" key="1">
    <source>
        <dbReference type="SAM" id="Phobius"/>
    </source>
</evidence>
<accession>A0A2S7J4X9</accession>
<keyword evidence="1" id="KW-0472">Membrane</keyword>